<reference evidence="2" key="1">
    <citation type="journal article" date="2015" name="Nat. Genet.">
        <title>The genome and transcriptome of the zoonotic hookworm Ancylostoma ceylanicum identify infection-specific gene families.</title>
        <authorList>
            <person name="Schwarz E.M."/>
            <person name="Hu Y."/>
            <person name="Antoshechkin I."/>
            <person name="Miller M.M."/>
            <person name="Sternberg P.W."/>
            <person name="Aroian R.V."/>
        </authorList>
    </citation>
    <scope>NUCLEOTIDE SEQUENCE</scope>
    <source>
        <strain evidence="2">HY135</strain>
    </source>
</reference>
<accession>A0A016WFN3</accession>
<dbReference type="EMBL" id="JARK01000306">
    <property type="protein sequence ID" value="EYC38619.1"/>
    <property type="molecule type" value="Genomic_DNA"/>
</dbReference>
<name>A0A016WFN3_9BILA</name>
<keyword evidence="2" id="KW-1185">Reference proteome</keyword>
<proteinExistence type="predicted"/>
<sequence>MWDFRALSRADTLNLSCLLEEVPSAEPIFTICSKLAEGMLEKRFSSKGLYDPIPTRPCSSTNYKSDQPKATRLRMRSADFTAVQAWSCAKRLPTSLDSF</sequence>
<gene>
    <name evidence="1" type="primary">Acey_s0706.g1694</name>
    <name evidence="1" type="ORF">Y032_0706g1694</name>
</gene>
<comment type="caution">
    <text evidence="1">The sequence shown here is derived from an EMBL/GenBank/DDBJ whole genome shotgun (WGS) entry which is preliminary data.</text>
</comment>
<evidence type="ECO:0000313" key="2">
    <source>
        <dbReference type="Proteomes" id="UP000024635"/>
    </source>
</evidence>
<protein>
    <submittedName>
        <fullName evidence="1">Uncharacterized protein</fullName>
    </submittedName>
</protein>
<organism evidence="1 2">
    <name type="scientific">Ancylostoma ceylanicum</name>
    <dbReference type="NCBI Taxonomy" id="53326"/>
    <lineage>
        <taxon>Eukaryota</taxon>
        <taxon>Metazoa</taxon>
        <taxon>Ecdysozoa</taxon>
        <taxon>Nematoda</taxon>
        <taxon>Chromadorea</taxon>
        <taxon>Rhabditida</taxon>
        <taxon>Rhabditina</taxon>
        <taxon>Rhabditomorpha</taxon>
        <taxon>Strongyloidea</taxon>
        <taxon>Ancylostomatidae</taxon>
        <taxon>Ancylostomatinae</taxon>
        <taxon>Ancylostoma</taxon>
    </lineage>
</organism>
<dbReference type="Proteomes" id="UP000024635">
    <property type="component" value="Unassembled WGS sequence"/>
</dbReference>
<dbReference type="AlphaFoldDB" id="A0A016WFN3"/>
<evidence type="ECO:0000313" key="1">
    <source>
        <dbReference type="EMBL" id="EYC38619.1"/>
    </source>
</evidence>